<feature type="domain" description="Rhamnogalacturonase A/B/Epimerase-like pectate lyase" evidence="3">
    <location>
        <begin position="515"/>
        <end position="577"/>
    </location>
</feature>
<dbReference type="EMBL" id="JAVRRG010000237">
    <property type="protein sequence ID" value="KAK5075880.1"/>
    <property type="molecule type" value="Genomic_DNA"/>
</dbReference>
<feature type="domain" description="Rhamnogalacturonase A/B/Epimerase-like pectate lyase" evidence="3">
    <location>
        <begin position="68"/>
        <end position="301"/>
    </location>
</feature>
<dbReference type="PANTHER" id="PTHR33928">
    <property type="entry name" value="POLYGALACTURONASE QRT3"/>
    <property type="match status" value="1"/>
</dbReference>
<evidence type="ECO:0000256" key="2">
    <source>
        <dbReference type="SAM" id="SignalP"/>
    </source>
</evidence>
<feature type="chain" id="PRO_5046143988" description="Rhamnogalacturonase A/B/Epimerase-like pectate lyase domain-containing protein" evidence="2">
    <location>
        <begin position="24"/>
        <end position="888"/>
    </location>
</feature>
<comment type="caution">
    <text evidence="4">The sequence shown here is derived from an EMBL/GenBank/DDBJ whole genome shotgun (WGS) entry which is preliminary data.</text>
</comment>
<feature type="signal peptide" evidence="2">
    <location>
        <begin position="1"/>
        <end position="23"/>
    </location>
</feature>
<reference evidence="4 5" key="1">
    <citation type="submission" date="2023-08" db="EMBL/GenBank/DDBJ databases">
        <title>Black Yeasts Isolated from many extreme environments.</title>
        <authorList>
            <person name="Coleine C."/>
            <person name="Stajich J.E."/>
            <person name="Selbmann L."/>
        </authorList>
    </citation>
    <scope>NUCLEOTIDE SEQUENCE [LARGE SCALE GENOMIC DNA]</scope>
    <source>
        <strain evidence="4 5">CCFEE 5885</strain>
    </source>
</reference>
<dbReference type="SUPFAM" id="SSF51126">
    <property type="entry name" value="Pectin lyase-like"/>
    <property type="match status" value="2"/>
</dbReference>
<dbReference type="InterPro" id="IPR011050">
    <property type="entry name" value="Pectin_lyase_fold/virulence"/>
</dbReference>
<feature type="region of interest" description="Disordered" evidence="1">
    <location>
        <begin position="386"/>
        <end position="405"/>
    </location>
</feature>
<evidence type="ECO:0000259" key="3">
    <source>
        <dbReference type="Pfam" id="PF12708"/>
    </source>
</evidence>
<dbReference type="PANTHER" id="PTHR33928:SF2">
    <property type="entry name" value="PECTATE LYASE SUPERFAMILY PROTEIN DOMAIN-CONTAINING PROTEIN-RELATED"/>
    <property type="match status" value="1"/>
</dbReference>
<dbReference type="InterPro" id="IPR012334">
    <property type="entry name" value="Pectin_lyas_fold"/>
</dbReference>
<evidence type="ECO:0000313" key="4">
    <source>
        <dbReference type="EMBL" id="KAK5075880.1"/>
    </source>
</evidence>
<proteinExistence type="predicted"/>
<dbReference type="CDD" id="cd23668">
    <property type="entry name" value="GH55_beta13glucanase-like"/>
    <property type="match status" value="1"/>
</dbReference>
<feature type="region of interest" description="Disordered" evidence="1">
    <location>
        <begin position="430"/>
        <end position="458"/>
    </location>
</feature>
<dbReference type="Proteomes" id="UP001345013">
    <property type="component" value="Unassembled WGS sequence"/>
</dbReference>
<keyword evidence="2" id="KW-0732">Signal</keyword>
<protein>
    <recommendedName>
        <fullName evidence="3">Rhamnogalacturonase A/B/Epimerase-like pectate lyase domain-containing protein</fullName>
    </recommendedName>
</protein>
<evidence type="ECO:0000256" key="1">
    <source>
        <dbReference type="SAM" id="MobiDB-lite"/>
    </source>
</evidence>
<name>A0ABR0JWN4_9EURO</name>
<feature type="compositionally biased region" description="Polar residues" evidence="1">
    <location>
        <begin position="442"/>
        <end position="458"/>
    </location>
</feature>
<organism evidence="4 5">
    <name type="scientific">Lithohypha guttulata</name>
    <dbReference type="NCBI Taxonomy" id="1690604"/>
    <lineage>
        <taxon>Eukaryota</taxon>
        <taxon>Fungi</taxon>
        <taxon>Dikarya</taxon>
        <taxon>Ascomycota</taxon>
        <taxon>Pezizomycotina</taxon>
        <taxon>Eurotiomycetes</taxon>
        <taxon>Chaetothyriomycetidae</taxon>
        <taxon>Chaetothyriales</taxon>
        <taxon>Trichomeriaceae</taxon>
        <taxon>Lithohypha</taxon>
    </lineage>
</organism>
<keyword evidence="5" id="KW-1185">Reference proteome</keyword>
<dbReference type="Gene3D" id="2.160.20.10">
    <property type="entry name" value="Single-stranded right-handed beta-helix, Pectin lyase-like"/>
    <property type="match status" value="2"/>
</dbReference>
<sequence>MGRSTSPIMLIQLLLLLTSLALGIPRPYIKTEDTTPALDRRQSSSYWMETITRQGQAAYNSDKSYKIFRNVRDYGAVGDGTTDDSAAINKAISEGNRCGDGNCDSSTITPAIVYFPAGTYKISNPLIMYYYTQMIGDAHSMPRIQGAADFNFEGNLALLDADPYIPNANGAGWYTNQNNFYRQMRNLIIDMTLMPEVGPNGQEVNGIHWQVSQACSMQNVVFDMKPATPTSKQRGIMMENGSGMFMSDIVFNGGNVGAFLGSQQFTTRNFTFTGCNTAIEVPWNFVWTFKSINIQNCQLGVNISSTNSVNETVGATIIMDSKIQNTDVGISTSRSANSSPEAGNTFLIHNVDFSGTSVAVQDSKTENTLLDGNVIVASWGQGNAYIPSGSSQPAKRDPQGVDVGSSMAADATCSDVVSTTTVLVSPLPATASTTTPVGTISGRPTSSSNSTLPRPNNGTATIAAAQCTSSGVIPTQTKIQQQMNPAPLPSSLLAADGSVFERSKPQYIDVPKEQFISVKSFGATGDGVTDDSDSIQNAMDSVTSDQIVYFDHGAYVITKTINVPSNIRIVGEIWPMIMISGEFFSDQNNPQPGFRVGNPGDSGNVEISDMMFETKGPAPGAIMMQWNVQETSQGSCGMWDTHFRVGGSAGTDQQLKDCAATTSQEFRPQCAASFMMMHVSQQASAYFENMWFWVADHDLDMVRQFPAPPANETQISIFNGRGVFIESQGPVWLWGTSSEHSALYNYQIANAKNVFIAGLQTETAYYQSSPGALQSGFTPNTAFSDPDFADCTDGTCEKTWGMRILDSSDVYMFGGGLYSFFEGYSQVCTETESCQTNMVELRCSSNIFLYGLVTKATTNQVVVDGKPAVLESDNPNIFGATVLLYQQQ</sequence>
<dbReference type="Pfam" id="PF12708">
    <property type="entry name" value="Pect-lyase_RHGA_epim"/>
    <property type="match status" value="2"/>
</dbReference>
<accession>A0ABR0JWN4</accession>
<dbReference type="InterPro" id="IPR024535">
    <property type="entry name" value="RHGA/B-epi-like_pectate_lyase"/>
</dbReference>
<dbReference type="InterPro" id="IPR039279">
    <property type="entry name" value="QRT3-like"/>
</dbReference>
<evidence type="ECO:0000313" key="5">
    <source>
        <dbReference type="Proteomes" id="UP001345013"/>
    </source>
</evidence>
<gene>
    <name evidence="4" type="ORF">LTR24_009796</name>
</gene>